<organism evidence="1 2">
    <name type="scientific">Gossypium australe</name>
    <dbReference type="NCBI Taxonomy" id="47621"/>
    <lineage>
        <taxon>Eukaryota</taxon>
        <taxon>Viridiplantae</taxon>
        <taxon>Streptophyta</taxon>
        <taxon>Embryophyta</taxon>
        <taxon>Tracheophyta</taxon>
        <taxon>Spermatophyta</taxon>
        <taxon>Magnoliopsida</taxon>
        <taxon>eudicotyledons</taxon>
        <taxon>Gunneridae</taxon>
        <taxon>Pentapetalae</taxon>
        <taxon>rosids</taxon>
        <taxon>malvids</taxon>
        <taxon>Malvales</taxon>
        <taxon>Malvaceae</taxon>
        <taxon>Malvoideae</taxon>
        <taxon>Gossypium</taxon>
    </lineage>
</organism>
<dbReference type="EMBL" id="SMMG02000002">
    <property type="protein sequence ID" value="KAA3484061.1"/>
    <property type="molecule type" value="Genomic_DNA"/>
</dbReference>
<reference evidence="2" key="1">
    <citation type="journal article" date="2019" name="Plant Biotechnol. J.">
        <title>Genome sequencing of the Australian wild diploid species Gossypium australe highlights disease resistance and delayed gland morphogenesis.</title>
        <authorList>
            <person name="Cai Y."/>
            <person name="Cai X."/>
            <person name="Wang Q."/>
            <person name="Wang P."/>
            <person name="Zhang Y."/>
            <person name="Cai C."/>
            <person name="Xu Y."/>
            <person name="Wang K."/>
            <person name="Zhou Z."/>
            <person name="Wang C."/>
            <person name="Geng S."/>
            <person name="Li B."/>
            <person name="Dong Q."/>
            <person name="Hou Y."/>
            <person name="Wang H."/>
            <person name="Ai P."/>
            <person name="Liu Z."/>
            <person name="Yi F."/>
            <person name="Sun M."/>
            <person name="An G."/>
            <person name="Cheng J."/>
            <person name="Zhang Y."/>
            <person name="Shi Q."/>
            <person name="Xie Y."/>
            <person name="Shi X."/>
            <person name="Chang Y."/>
            <person name="Huang F."/>
            <person name="Chen Y."/>
            <person name="Hong S."/>
            <person name="Mi L."/>
            <person name="Sun Q."/>
            <person name="Zhang L."/>
            <person name="Zhou B."/>
            <person name="Peng R."/>
            <person name="Zhang X."/>
            <person name="Liu F."/>
        </authorList>
    </citation>
    <scope>NUCLEOTIDE SEQUENCE [LARGE SCALE GENOMIC DNA]</scope>
    <source>
        <strain evidence="2">cv. PA1801</strain>
    </source>
</reference>
<keyword evidence="2" id="KW-1185">Reference proteome</keyword>
<gene>
    <name evidence="1" type="ORF">EPI10_006172</name>
</gene>
<dbReference type="AlphaFoldDB" id="A0A5B6WQ95"/>
<accession>A0A5B6WQ95</accession>
<dbReference type="Proteomes" id="UP000325315">
    <property type="component" value="Unassembled WGS sequence"/>
</dbReference>
<name>A0A5B6WQ95_9ROSI</name>
<evidence type="ECO:0000313" key="1">
    <source>
        <dbReference type="EMBL" id="KAA3484061.1"/>
    </source>
</evidence>
<protein>
    <submittedName>
        <fullName evidence="1">Citrate synthase, glyoxysomal</fullName>
    </submittedName>
</protein>
<evidence type="ECO:0000313" key="2">
    <source>
        <dbReference type="Proteomes" id="UP000325315"/>
    </source>
</evidence>
<proteinExistence type="predicted"/>
<sequence>MECEEYLSCGYEDMILQSMEKLRKQLNILVAISLEEAALSDEYFIKRKLYPNVNPIKIGFFRKSAAKEHDF</sequence>
<dbReference type="OrthoDB" id="967479at2759"/>
<comment type="caution">
    <text evidence="1">The sequence shown here is derived from an EMBL/GenBank/DDBJ whole genome shotgun (WGS) entry which is preliminary data.</text>
</comment>